<proteinExistence type="predicted"/>
<organism evidence="1 2">
    <name type="scientific">Trifolium medium</name>
    <dbReference type="NCBI Taxonomy" id="97028"/>
    <lineage>
        <taxon>Eukaryota</taxon>
        <taxon>Viridiplantae</taxon>
        <taxon>Streptophyta</taxon>
        <taxon>Embryophyta</taxon>
        <taxon>Tracheophyta</taxon>
        <taxon>Spermatophyta</taxon>
        <taxon>Magnoliopsida</taxon>
        <taxon>eudicotyledons</taxon>
        <taxon>Gunneridae</taxon>
        <taxon>Pentapetalae</taxon>
        <taxon>rosids</taxon>
        <taxon>fabids</taxon>
        <taxon>Fabales</taxon>
        <taxon>Fabaceae</taxon>
        <taxon>Papilionoideae</taxon>
        <taxon>50 kb inversion clade</taxon>
        <taxon>NPAAA clade</taxon>
        <taxon>Hologalegina</taxon>
        <taxon>IRL clade</taxon>
        <taxon>Trifolieae</taxon>
        <taxon>Trifolium</taxon>
    </lineage>
</organism>
<evidence type="ECO:0000313" key="1">
    <source>
        <dbReference type="EMBL" id="MCH98602.1"/>
    </source>
</evidence>
<accession>A0A392NFR7</accession>
<reference evidence="1 2" key="1">
    <citation type="journal article" date="2018" name="Front. Plant Sci.">
        <title>Red Clover (Trifolium pratense) and Zigzag Clover (T. medium) - A Picture of Genomic Similarities and Differences.</title>
        <authorList>
            <person name="Dluhosova J."/>
            <person name="Istvanek J."/>
            <person name="Nedelnik J."/>
            <person name="Repkova J."/>
        </authorList>
    </citation>
    <scope>NUCLEOTIDE SEQUENCE [LARGE SCALE GENOMIC DNA]</scope>
    <source>
        <strain evidence="2">cv. 10/8</strain>
        <tissue evidence="1">Leaf</tissue>
    </source>
</reference>
<dbReference type="Proteomes" id="UP000265520">
    <property type="component" value="Unassembled WGS sequence"/>
</dbReference>
<protein>
    <submittedName>
        <fullName evidence="1">Uncharacterized protein</fullName>
    </submittedName>
</protein>
<dbReference type="EMBL" id="LXQA010038067">
    <property type="protein sequence ID" value="MCH98602.1"/>
    <property type="molecule type" value="Genomic_DNA"/>
</dbReference>
<evidence type="ECO:0000313" key="2">
    <source>
        <dbReference type="Proteomes" id="UP000265520"/>
    </source>
</evidence>
<dbReference type="AlphaFoldDB" id="A0A392NFR7"/>
<comment type="caution">
    <text evidence="1">The sequence shown here is derived from an EMBL/GenBank/DDBJ whole genome shotgun (WGS) entry which is preliminary data.</text>
</comment>
<sequence length="45" mass="4859">MEEKECKQTARCRKWRINDGPGTAARINGGDEASMSKAGALVFCA</sequence>
<keyword evidence="2" id="KW-1185">Reference proteome</keyword>
<name>A0A392NFR7_9FABA</name>